<feature type="region of interest" description="Disordered" evidence="1">
    <location>
        <begin position="1091"/>
        <end position="1130"/>
    </location>
</feature>
<organism evidence="3 4">
    <name type="scientific">Venturia nashicola</name>
    <dbReference type="NCBI Taxonomy" id="86259"/>
    <lineage>
        <taxon>Eukaryota</taxon>
        <taxon>Fungi</taxon>
        <taxon>Dikarya</taxon>
        <taxon>Ascomycota</taxon>
        <taxon>Pezizomycotina</taxon>
        <taxon>Dothideomycetes</taxon>
        <taxon>Pleosporomycetidae</taxon>
        <taxon>Venturiales</taxon>
        <taxon>Venturiaceae</taxon>
        <taxon>Venturia</taxon>
    </lineage>
</organism>
<evidence type="ECO:0000313" key="3">
    <source>
        <dbReference type="EMBL" id="TID16449.1"/>
    </source>
</evidence>
<feature type="region of interest" description="Disordered" evidence="1">
    <location>
        <begin position="932"/>
        <end position="958"/>
    </location>
</feature>
<dbReference type="STRING" id="86259.A0A4Z1NY51"/>
<feature type="compositionally biased region" description="Polar residues" evidence="1">
    <location>
        <begin position="547"/>
        <end position="559"/>
    </location>
</feature>
<keyword evidence="4" id="KW-1185">Reference proteome</keyword>
<name>A0A4Z1NY51_9PEZI</name>
<evidence type="ECO:0000256" key="1">
    <source>
        <dbReference type="SAM" id="MobiDB-lite"/>
    </source>
</evidence>
<feature type="compositionally biased region" description="Polar residues" evidence="1">
    <location>
        <begin position="1091"/>
        <end position="1101"/>
    </location>
</feature>
<accession>A0A4Z1NY51</accession>
<protein>
    <recommendedName>
        <fullName evidence="2">C2H2-type domain-containing protein</fullName>
    </recommendedName>
</protein>
<dbReference type="InterPro" id="IPR013087">
    <property type="entry name" value="Znf_C2H2_type"/>
</dbReference>
<feature type="compositionally biased region" description="Polar residues" evidence="1">
    <location>
        <begin position="937"/>
        <end position="956"/>
    </location>
</feature>
<dbReference type="EMBL" id="SNSC02000018">
    <property type="protein sequence ID" value="TID16449.1"/>
    <property type="molecule type" value="Genomic_DNA"/>
</dbReference>
<feature type="compositionally biased region" description="Acidic residues" evidence="1">
    <location>
        <begin position="688"/>
        <end position="698"/>
    </location>
</feature>
<dbReference type="PROSITE" id="PS00028">
    <property type="entry name" value="ZINC_FINGER_C2H2_1"/>
    <property type="match status" value="1"/>
</dbReference>
<feature type="compositionally biased region" description="Basic residues" evidence="1">
    <location>
        <begin position="374"/>
        <end position="387"/>
    </location>
</feature>
<feature type="region of interest" description="Disordered" evidence="1">
    <location>
        <begin position="269"/>
        <end position="343"/>
    </location>
</feature>
<feature type="domain" description="C2H2-type" evidence="2">
    <location>
        <begin position="904"/>
        <end position="927"/>
    </location>
</feature>
<feature type="compositionally biased region" description="Polar residues" evidence="1">
    <location>
        <begin position="86"/>
        <end position="107"/>
    </location>
</feature>
<evidence type="ECO:0000259" key="2">
    <source>
        <dbReference type="PROSITE" id="PS00028"/>
    </source>
</evidence>
<sequence length="1201" mass="131689">MSTVDTSPMRQAALPQRHRDDASHAFVPTTSGPGMADASFSNFFDLNPNDMNQFNGSSPFQNLSPYQQDYFIQNTLNHPSNLVPLNGTQSPPTGNGQFSPSNVMSEGSMNGMSAYSTPGAEESYVDLEFSRSPIMTNSSRLNTNNFETSPIPNSQHLGFQNQSSSMTYSNISSLAPHHASPMSSHRSSPAPQQIMGYAQANNSTFYGSHQTTTLALQSFPQLSDHVVPRSAPEYPSSFSAVQSSTNTNPQLVITAEDCQDVCGGSRHCLSNRNQGGKRLNTHLSPYTDHDCSDEELEEEPQPRSTVAVERSSDGSWLQQTGSGQAGVKPEDREEMNIQDLPTLDEIEEDRQLLEKNAEVAEWLSHSNIESDARRSRKRKADGRRRAKSTNDTPFGIASAAGLGVYSPVPGPGLTVQEPSDADEDEASGSESDADLAANARSGDVDDGYLPSLNEIETEPTWLEPEQSSSSEEPTKCQGITSNLAIARFHQRAKEIDNASLAATLGSRRRNSESDIDSSVNAVGISKLLLSPTQTKPGSKGVRRKGSFLNNILPSRNNSNKLKRKTSQTADAANPAQVSKEAPSPSPLTPPRRMGSFGRPKSPRIDTNLASNNNEARSPGAVVTAASSILQHGRQIWRSRSRSDLNPKTPKSLGLAALMTQHGGPPVPTLASPMTLPHEDDHASGGREGDEDSGDDEATGLDGVTMDLAVRTDVPIVPTKDGFKYHASQLNPRLESFLLERVTQEQMRRYERLVKIKEEHAQAVARRCCSSKTFCFASGGQAKELPPRPGNKDPNTPLVGFQILGPGVTEESLDNSGESQTVAAQFPSGVPAPPVQRLPAEFECHLCFKAKKFYKPSDWTKHVHEDVQPFTCTFINCNEPKSFKRKADWVRHENERHRQLEYWTCNLGDCTHTCFRKDNFVQHLVREHKVPEPRLRTGRNNNRPSPSTPVNPMSGWQNGLGVPHMGEDDIWALVERCHHESTKQPQDEPCKFCGNVCTTWKKLTVHLAKHMEQISMPLLGLVDLKRVSAASDHNVVQQQYQQHNGHPTKAFSQLPTLLFDEPDNMAIHMSSNDMTANNMHSYPPFQHMQHLGFSSNSPNLGNSPYPPQTAPVRSRASSFGAASDYSASRQGTTYPPTNFTTQGMQSSNPAYHGPQVFFQSGSNYVTESVSNAYLTPTSGTPVSMGYSPDCSVTDLQQTYQQY</sequence>
<feature type="compositionally biased region" description="Polar residues" evidence="1">
    <location>
        <begin position="313"/>
        <end position="322"/>
    </location>
</feature>
<feature type="region of interest" description="Disordered" evidence="1">
    <location>
        <begin position="530"/>
        <end position="621"/>
    </location>
</feature>
<feature type="region of interest" description="Disordered" evidence="1">
    <location>
        <begin position="660"/>
        <end position="701"/>
    </location>
</feature>
<dbReference type="Proteomes" id="UP000298493">
    <property type="component" value="Unassembled WGS sequence"/>
</dbReference>
<dbReference type="AlphaFoldDB" id="A0A4Z1NY51"/>
<evidence type="ECO:0000313" key="4">
    <source>
        <dbReference type="Proteomes" id="UP000298493"/>
    </source>
</evidence>
<feature type="compositionally biased region" description="Basic and acidic residues" evidence="1">
    <location>
        <begin position="676"/>
        <end position="687"/>
    </location>
</feature>
<feature type="region of interest" description="Disordered" evidence="1">
    <location>
        <begin position="370"/>
        <end position="435"/>
    </location>
</feature>
<dbReference type="SMART" id="SM00355">
    <property type="entry name" value="ZnF_C2H2"/>
    <property type="match status" value="3"/>
</dbReference>
<feature type="region of interest" description="Disordered" evidence="1">
    <location>
        <begin position="1"/>
        <end position="31"/>
    </location>
</feature>
<gene>
    <name evidence="3" type="ORF">E6O75_ATG11567</name>
</gene>
<dbReference type="PANTHER" id="PTHR35391">
    <property type="entry name" value="C2H2-TYPE DOMAIN-CONTAINING PROTEIN-RELATED"/>
    <property type="match status" value="1"/>
</dbReference>
<feature type="compositionally biased region" description="Acidic residues" evidence="1">
    <location>
        <begin position="419"/>
        <end position="433"/>
    </location>
</feature>
<dbReference type="PANTHER" id="PTHR35391:SF3">
    <property type="entry name" value="FINGER DOMAIN PROTEIN, PUTATIVE (AFU_ORTHOLOGUE AFUA_8G04300)-RELATED"/>
    <property type="match status" value="1"/>
</dbReference>
<feature type="region of interest" description="Disordered" evidence="1">
    <location>
        <begin position="77"/>
        <end position="107"/>
    </location>
</feature>
<proteinExistence type="predicted"/>
<comment type="caution">
    <text evidence="3">The sequence shown here is derived from an EMBL/GenBank/DDBJ whole genome shotgun (WGS) entry which is preliminary data.</text>
</comment>
<reference evidence="3 4" key="1">
    <citation type="submission" date="2019-04" db="EMBL/GenBank/DDBJ databases">
        <title>High contiguity whole genome sequence and gene annotation resource for two Venturia nashicola isolates.</title>
        <authorList>
            <person name="Prokchorchik M."/>
            <person name="Won K."/>
            <person name="Lee Y."/>
            <person name="Choi E.D."/>
            <person name="Segonzac C."/>
            <person name="Sohn K.H."/>
        </authorList>
    </citation>
    <scope>NUCLEOTIDE SEQUENCE [LARGE SCALE GENOMIC DNA]</scope>
    <source>
        <strain evidence="3 4">PRI2</strain>
    </source>
</reference>
<dbReference type="OrthoDB" id="5315052at2759"/>